<gene>
    <name evidence="7" type="ORF">DC363_12790</name>
</gene>
<keyword evidence="4 6" id="KW-1133">Transmembrane helix</keyword>
<dbReference type="NCBIfam" id="NF037997">
    <property type="entry name" value="Na_Pi_symport"/>
    <property type="match status" value="1"/>
</dbReference>
<organism evidence="7 8">
    <name type="scientific">Thalassorhabdomicrobium marinisediminis</name>
    <dbReference type="NCBI Taxonomy" id="2170577"/>
    <lineage>
        <taxon>Bacteria</taxon>
        <taxon>Pseudomonadati</taxon>
        <taxon>Pseudomonadota</taxon>
        <taxon>Alphaproteobacteria</taxon>
        <taxon>Rhodobacterales</taxon>
        <taxon>Paracoccaceae</taxon>
        <taxon>Thalassorhabdomicrobium</taxon>
    </lineage>
</organism>
<dbReference type="GO" id="GO:0044341">
    <property type="term" value="P:sodium-dependent phosphate transport"/>
    <property type="evidence" value="ECO:0007669"/>
    <property type="project" value="InterPro"/>
</dbReference>
<dbReference type="Proteomes" id="UP000244817">
    <property type="component" value="Unassembled WGS sequence"/>
</dbReference>
<keyword evidence="2" id="KW-1003">Cell membrane</keyword>
<dbReference type="OrthoDB" id="5778511at2"/>
<dbReference type="AlphaFoldDB" id="A0A2T7FUP3"/>
<name>A0A2T7FUP3_9RHOB</name>
<dbReference type="GO" id="GO:0005886">
    <property type="term" value="C:plasma membrane"/>
    <property type="evidence" value="ECO:0007669"/>
    <property type="project" value="UniProtKB-SubCell"/>
</dbReference>
<dbReference type="PANTHER" id="PTHR10010:SF46">
    <property type="entry name" value="SODIUM-DEPENDENT PHOSPHATE TRANSPORT PROTEIN 2B"/>
    <property type="match status" value="1"/>
</dbReference>
<comment type="caution">
    <text evidence="7">The sequence shown here is derived from an EMBL/GenBank/DDBJ whole genome shotgun (WGS) entry which is preliminary data.</text>
</comment>
<feature type="transmembrane region" description="Helical" evidence="6">
    <location>
        <begin position="83"/>
        <end position="106"/>
    </location>
</feature>
<proteinExistence type="predicted"/>
<dbReference type="InterPro" id="IPR003841">
    <property type="entry name" value="Na/Pi_transpt"/>
</dbReference>
<evidence type="ECO:0000313" key="8">
    <source>
        <dbReference type="Proteomes" id="UP000244817"/>
    </source>
</evidence>
<keyword evidence="5 6" id="KW-0472">Membrane</keyword>
<feature type="transmembrane region" description="Helical" evidence="6">
    <location>
        <begin position="6"/>
        <end position="27"/>
    </location>
</feature>
<evidence type="ECO:0000256" key="4">
    <source>
        <dbReference type="ARBA" id="ARBA00022989"/>
    </source>
</evidence>
<evidence type="ECO:0000256" key="3">
    <source>
        <dbReference type="ARBA" id="ARBA00022692"/>
    </source>
</evidence>
<feature type="transmembrane region" description="Helical" evidence="6">
    <location>
        <begin position="214"/>
        <end position="233"/>
    </location>
</feature>
<sequence>MDDTSIILFALHIAGAAALLIWSVRLLRTGVERAFSVQLRTFLRRSNANRVQATISGALAALCLQSATAVAVLVSNFATKGGVGLLAGMAILLGADIGSAIVSQILLVRQDFLIPLLLLIGVFLFLRSARNEARQFGRMMIGVGLIFVSLDMIRAATGPLIGSAETSIVMSYLANDLVTSFIIGALFAWAVHSSVAAVLFFVTLTAQGLLPPNGAAAMVLGANAGGAVLAYVLTLGAPLTARRMVTANVVLRGGGAVVVLMALSQNQSDLSWLGADASRQIINLHLAFNVGLAIVCLPVLGWIASATIAFTPERDDTSLLMQRSALDPATLGQPARALSCTAREVLKMGEETETMLRTSIALFDVWDAPTAKAITQKADHVGTLHTDIKSFLAQLDHEHLSEVQREKAGELASIALNLETAAAAISRGLVAQAGEMQAEGLAFSESGWSDLMEFHDRVLSNSQLALSVLMTGAPDAARQLLHAKDKVRKAEAKLQERHLARLRDSISASFETSRIHQDVLRTLKSINAAFATIGQPIAARSGDLLTSRLSTKSKTSTASTAPLRN</sequence>
<keyword evidence="3 6" id="KW-0812">Transmembrane</keyword>
<evidence type="ECO:0000313" key="7">
    <source>
        <dbReference type="EMBL" id="PVA05891.1"/>
    </source>
</evidence>
<feature type="transmembrane region" description="Helical" evidence="6">
    <location>
        <begin position="112"/>
        <end position="129"/>
    </location>
</feature>
<evidence type="ECO:0000256" key="5">
    <source>
        <dbReference type="ARBA" id="ARBA00023136"/>
    </source>
</evidence>
<dbReference type="InterPro" id="IPR038078">
    <property type="entry name" value="PhoU-like_sf"/>
</dbReference>
<evidence type="ECO:0000256" key="1">
    <source>
        <dbReference type="ARBA" id="ARBA00004651"/>
    </source>
</evidence>
<protein>
    <submittedName>
        <fullName evidence="7">Na+/Pi-cotransporter</fullName>
    </submittedName>
</protein>
<reference evidence="7 8" key="1">
    <citation type="submission" date="2018-04" db="EMBL/GenBank/DDBJ databases">
        <title>Pelagivirga bohaiensis gen. nov., sp. nov., a bacterium isolated from the Bohai Sea.</title>
        <authorList>
            <person name="Ji X."/>
        </authorList>
    </citation>
    <scope>NUCLEOTIDE SEQUENCE [LARGE SCALE GENOMIC DNA]</scope>
    <source>
        <strain evidence="7 8">BH-SD16</strain>
    </source>
</reference>
<dbReference type="PANTHER" id="PTHR10010">
    <property type="entry name" value="SOLUTE CARRIER FAMILY 34 SODIUM PHOSPHATE , MEMBER 2-RELATED"/>
    <property type="match status" value="1"/>
</dbReference>
<evidence type="ECO:0000256" key="2">
    <source>
        <dbReference type="ARBA" id="ARBA00022475"/>
    </source>
</evidence>
<feature type="transmembrane region" description="Helical" evidence="6">
    <location>
        <begin position="284"/>
        <end position="304"/>
    </location>
</feature>
<dbReference type="SUPFAM" id="SSF109755">
    <property type="entry name" value="PhoU-like"/>
    <property type="match status" value="1"/>
</dbReference>
<dbReference type="Pfam" id="PF02690">
    <property type="entry name" value="Na_Pi_cotrans"/>
    <property type="match status" value="2"/>
</dbReference>
<dbReference type="EMBL" id="QCYG01000008">
    <property type="protein sequence ID" value="PVA05891.1"/>
    <property type="molecule type" value="Genomic_DNA"/>
</dbReference>
<evidence type="ECO:0000256" key="6">
    <source>
        <dbReference type="SAM" id="Phobius"/>
    </source>
</evidence>
<keyword evidence="8" id="KW-1185">Reference proteome</keyword>
<feature type="transmembrane region" description="Helical" evidence="6">
    <location>
        <begin position="141"/>
        <end position="161"/>
    </location>
</feature>
<dbReference type="GO" id="GO:0005436">
    <property type="term" value="F:sodium:phosphate symporter activity"/>
    <property type="evidence" value="ECO:0007669"/>
    <property type="project" value="InterPro"/>
</dbReference>
<accession>A0A2T7FUP3</accession>
<feature type="transmembrane region" description="Helical" evidence="6">
    <location>
        <begin position="181"/>
        <end position="202"/>
    </location>
</feature>
<comment type="subcellular location">
    <subcellularLocation>
        <location evidence="1">Cell membrane</location>
        <topology evidence="1">Multi-pass membrane protein</topology>
    </subcellularLocation>
</comment>
<dbReference type="Gene3D" id="1.20.58.220">
    <property type="entry name" value="Phosphate transport system protein phou homolog 2, domain 2"/>
    <property type="match status" value="1"/>
</dbReference>